<evidence type="ECO:0000256" key="1">
    <source>
        <dbReference type="ARBA" id="ARBA00022729"/>
    </source>
</evidence>
<evidence type="ECO:0000313" key="3">
    <source>
        <dbReference type="Proteomes" id="UP000694941"/>
    </source>
</evidence>
<dbReference type="Pfam" id="PF02221">
    <property type="entry name" value="E1_DerP2_DerF2"/>
    <property type="match status" value="1"/>
</dbReference>
<gene>
    <name evidence="4" type="primary">LOC111086610</name>
</gene>
<dbReference type="InterPro" id="IPR036846">
    <property type="entry name" value="GM2-AP_sf"/>
</dbReference>
<accession>A0ABM1SQC9</accession>
<evidence type="ECO:0000313" key="4">
    <source>
        <dbReference type="RefSeq" id="XP_022245835.1"/>
    </source>
</evidence>
<keyword evidence="1" id="KW-0732">Signal</keyword>
<evidence type="ECO:0000259" key="2">
    <source>
        <dbReference type="Pfam" id="PF02221"/>
    </source>
</evidence>
<dbReference type="Gene3D" id="2.70.220.10">
    <property type="entry name" value="Ganglioside GM2 activator"/>
    <property type="match status" value="1"/>
</dbReference>
<dbReference type="GeneID" id="111086610"/>
<dbReference type="InterPro" id="IPR028996">
    <property type="entry name" value="GM2-AP"/>
</dbReference>
<dbReference type="RefSeq" id="XP_022245835.1">
    <property type="nucleotide sequence ID" value="XM_022390127.1"/>
</dbReference>
<dbReference type="PANTHER" id="PTHR17357:SF0">
    <property type="entry name" value="GANGLIOSIDE GM2 ACTIVATOR"/>
    <property type="match status" value="1"/>
</dbReference>
<feature type="domain" description="MD-2-related lipid-recognition" evidence="2">
    <location>
        <begin position="38"/>
        <end position="196"/>
    </location>
</feature>
<name>A0ABM1SQC9_LIMPO</name>
<organism evidence="3 4">
    <name type="scientific">Limulus polyphemus</name>
    <name type="common">Atlantic horseshoe crab</name>
    <dbReference type="NCBI Taxonomy" id="6850"/>
    <lineage>
        <taxon>Eukaryota</taxon>
        <taxon>Metazoa</taxon>
        <taxon>Ecdysozoa</taxon>
        <taxon>Arthropoda</taxon>
        <taxon>Chelicerata</taxon>
        <taxon>Merostomata</taxon>
        <taxon>Xiphosura</taxon>
        <taxon>Limulidae</taxon>
        <taxon>Limulus</taxon>
    </lineage>
</organism>
<proteinExistence type="predicted"/>
<dbReference type="Proteomes" id="UP000694941">
    <property type="component" value="Unplaced"/>
</dbReference>
<keyword evidence="3" id="KW-1185">Reference proteome</keyword>
<dbReference type="SUPFAM" id="SSF63707">
    <property type="entry name" value="Ganglioside M2 (gm2) activator"/>
    <property type="match status" value="1"/>
</dbReference>
<reference evidence="4" key="1">
    <citation type="submission" date="2025-08" db="UniProtKB">
        <authorList>
            <consortium name="RefSeq"/>
        </authorList>
    </citation>
    <scope>IDENTIFICATION</scope>
    <source>
        <tissue evidence="4">Muscle</tissue>
    </source>
</reference>
<sequence length="203" mass="22838">MRIYSFNQLSRSRKKCERSQVMKTFFLIVLWVSYCSGFQFEDCGGAQKTLFIEDLDLTPSPFTVPGNLKMSARVRVSKPVPAKTVVDIKMIRILNIVGQKFNLTIPCIKNLGSCKLAACDMLKEHMNRVCSLWPEGKPCECPIAAGVYEGKGLNFPLPDFGPLLSQLAAGDYHLEMRARDLQTDVEIGCMRISMSIKSISRKY</sequence>
<protein>
    <submittedName>
        <fullName evidence="4">Ganglioside GM2 activator-like</fullName>
    </submittedName>
</protein>
<dbReference type="PANTHER" id="PTHR17357">
    <property type="entry name" value="GM2 GANGLIOSIDE ACTIVATOR PROTEIN"/>
    <property type="match status" value="1"/>
</dbReference>
<dbReference type="InterPro" id="IPR003172">
    <property type="entry name" value="ML_dom"/>
</dbReference>